<dbReference type="RefSeq" id="WP_190421216.1">
    <property type="nucleotide sequence ID" value="NZ_JAMPKK010000047.1"/>
</dbReference>
<accession>A0ABV0JTR4</accession>
<sequence length="184" mass="19005">MEVSDRIHGIGVFSNREEAQQGINELKASDFPMDKVSVIARDADHNDQLSGAEMSDRVGSQDVGSATGVVADAVTGATWGTVLVGLTSLAIPGVGPVLAAGSLGVALLTGVAGTGLGALASNNLVKAMTDLGIPEEQARAYSDRLHLGKYLLIVDGSDEDIHRAEAILSNKGIKDWGIFNPAQV</sequence>
<reference evidence="2 3" key="1">
    <citation type="submission" date="2022-04" db="EMBL/GenBank/DDBJ databases">
        <title>Positive selection, recombination, and allopatry shape intraspecific diversity of widespread and dominant cyanobacteria.</title>
        <authorList>
            <person name="Wei J."/>
            <person name="Shu W."/>
            <person name="Hu C."/>
        </authorList>
    </citation>
    <scope>NUCLEOTIDE SEQUENCE [LARGE SCALE GENOMIC DNA]</scope>
    <source>
        <strain evidence="2 3">GB2-A5</strain>
    </source>
</reference>
<dbReference type="PANTHER" id="PTHR36109:SF2">
    <property type="entry name" value="MEMBRANE PROTEIN"/>
    <property type="match status" value="1"/>
</dbReference>
<proteinExistence type="predicted"/>
<evidence type="ECO:0000313" key="2">
    <source>
        <dbReference type="EMBL" id="MEP0866600.1"/>
    </source>
</evidence>
<dbReference type="EMBL" id="JAMPKK010000047">
    <property type="protein sequence ID" value="MEP0866600.1"/>
    <property type="molecule type" value="Genomic_DNA"/>
</dbReference>
<keyword evidence="3" id="KW-1185">Reference proteome</keyword>
<protein>
    <submittedName>
        <fullName evidence="2">General stress protein</fullName>
    </submittedName>
</protein>
<dbReference type="Proteomes" id="UP001442494">
    <property type="component" value="Unassembled WGS sequence"/>
</dbReference>
<comment type="caution">
    <text evidence="2">The sequence shown here is derived from an EMBL/GenBank/DDBJ whole genome shotgun (WGS) entry which is preliminary data.</text>
</comment>
<evidence type="ECO:0000313" key="3">
    <source>
        <dbReference type="Proteomes" id="UP001442494"/>
    </source>
</evidence>
<gene>
    <name evidence="2" type="ORF">NDI37_19265</name>
</gene>
<name>A0ABV0JTR4_9CYAN</name>
<dbReference type="InterPro" id="IPR052948">
    <property type="entry name" value="Low_temp-induced_all0457"/>
</dbReference>
<dbReference type="Pfam" id="PF11181">
    <property type="entry name" value="YflT"/>
    <property type="match status" value="1"/>
</dbReference>
<organism evidence="2 3">
    <name type="scientific">Funiculus sociatus GB2-A5</name>
    <dbReference type="NCBI Taxonomy" id="2933946"/>
    <lineage>
        <taxon>Bacteria</taxon>
        <taxon>Bacillati</taxon>
        <taxon>Cyanobacteriota</taxon>
        <taxon>Cyanophyceae</taxon>
        <taxon>Coleofasciculales</taxon>
        <taxon>Coleofasciculaceae</taxon>
        <taxon>Funiculus</taxon>
    </lineage>
</organism>
<dbReference type="PANTHER" id="PTHR36109">
    <property type="entry name" value="MEMBRANE PROTEIN-RELATED"/>
    <property type="match status" value="1"/>
</dbReference>
<dbReference type="InterPro" id="IPR025889">
    <property type="entry name" value="GSP17M-like_dom"/>
</dbReference>
<evidence type="ECO:0000259" key="1">
    <source>
        <dbReference type="Pfam" id="PF11181"/>
    </source>
</evidence>
<feature type="domain" description="General stress protein 17M-like" evidence="1">
    <location>
        <begin position="10"/>
        <end position="65"/>
    </location>
</feature>